<dbReference type="EC" id="1.8.4.8" evidence="5"/>
<organism evidence="5">
    <name type="scientific">hydrothermal vent metagenome</name>
    <dbReference type="NCBI Taxonomy" id="652676"/>
    <lineage>
        <taxon>unclassified sequences</taxon>
        <taxon>metagenomes</taxon>
        <taxon>ecological metagenomes</taxon>
    </lineage>
</organism>
<name>A0A3B0THT1_9ZZZZ</name>
<dbReference type="NCBIfam" id="TIGR00434">
    <property type="entry name" value="cysH"/>
    <property type="match status" value="1"/>
</dbReference>
<dbReference type="AlphaFoldDB" id="A0A3B0THT1"/>
<dbReference type="Pfam" id="PF01507">
    <property type="entry name" value="PAPS_reduct"/>
    <property type="match status" value="1"/>
</dbReference>
<dbReference type="InterPro" id="IPR002500">
    <property type="entry name" value="PAPS_reduct_dom"/>
</dbReference>
<dbReference type="CDD" id="cd23945">
    <property type="entry name" value="PAPS_reductase"/>
    <property type="match status" value="1"/>
</dbReference>
<dbReference type="PANTHER" id="PTHR46509:SF1">
    <property type="entry name" value="PHOSPHOADENOSINE PHOSPHOSULFATE REDUCTASE"/>
    <property type="match status" value="1"/>
</dbReference>
<dbReference type="GO" id="GO:0004604">
    <property type="term" value="F:phosphoadenylyl-sulfate reductase (thioredoxin) activity"/>
    <property type="evidence" value="ECO:0007669"/>
    <property type="project" value="UniProtKB-EC"/>
</dbReference>
<dbReference type="NCBIfam" id="NF002537">
    <property type="entry name" value="PRK02090.1"/>
    <property type="match status" value="1"/>
</dbReference>
<evidence type="ECO:0000256" key="3">
    <source>
        <dbReference type="ARBA" id="ARBA00024327"/>
    </source>
</evidence>
<dbReference type="EMBL" id="UOEM01000054">
    <property type="protein sequence ID" value="VAW12857.1"/>
    <property type="molecule type" value="Genomic_DNA"/>
</dbReference>
<dbReference type="SUPFAM" id="SSF52402">
    <property type="entry name" value="Adenine nucleotide alpha hydrolases-like"/>
    <property type="match status" value="1"/>
</dbReference>
<accession>A0A3B0THT1</accession>
<reference evidence="5" key="1">
    <citation type="submission" date="2018-06" db="EMBL/GenBank/DDBJ databases">
        <authorList>
            <person name="Zhirakovskaya E."/>
        </authorList>
    </citation>
    <scope>NUCLEOTIDE SEQUENCE</scope>
</reference>
<evidence type="ECO:0000259" key="4">
    <source>
        <dbReference type="Pfam" id="PF01507"/>
    </source>
</evidence>
<dbReference type="PANTHER" id="PTHR46509">
    <property type="entry name" value="PHOSPHOADENOSINE PHOSPHOSULFATE REDUCTASE"/>
    <property type="match status" value="1"/>
</dbReference>
<dbReference type="InterPro" id="IPR004511">
    <property type="entry name" value="PAPS/APS_Rdtase"/>
</dbReference>
<dbReference type="HAMAP" id="MF_00063">
    <property type="entry name" value="CysH"/>
    <property type="match status" value="1"/>
</dbReference>
<keyword evidence="2 5" id="KW-0560">Oxidoreductase</keyword>
<proteinExistence type="inferred from homology"/>
<comment type="similarity">
    <text evidence="1">Belongs to the PAPS reductase family. CysH subfamily.</text>
</comment>
<comment type="pathway">
    <text evidence="3">Sulfur metabolism; hydrogen sulfide biosynthesis; sulfite from sulfate.</text>
</comment>
<dbReference type="InterPro" id="IPR014729">
    <property type="entry name" value="Rossmann-like_a/b/a_fold"/>
</dbReference>
<evidence type="ECO:0000256" key="2">
    <source>
        <dbReference type="ARBA" id="ARBA00023002"/>
    </source>
</evidence>
<dbReference type="Gene3D" id="3.40.50.620">
    <property type="entry name" value="HUPs"/>
    <property type="match status" value="1"/>
</dbReference>
<dbReference type="GO" id="GO:0019379">
    <property type="term" value="P:sulfate assimilation, phosphoadenylyl sulfate reduction by phosphoadenylyl-sulfate reductase (thioredoxin)"/>
    <property type="evidence" value="ECO:0007669"/>
    <property type="project" value="InterPro"/>
</dbReference>
<sequence length="244" mass="26618">MMTRTLPAPSPGVEDLVAVYGDHSAGDLLAAMIEKVFGDKIALVSSFGAESAVLLHMISQIDRNAPVVFLDTGKLFAETGKYQQDLSARLGLTNVLIMRPDPIHEADFDPDMDLAKTNASVCCFFRKTVPLRKALRGYWAWITGRKAYQAETRARLPRFERDGRHIKVNPLANWTAADVAAYMDTHNLPAHPLVAKGYPSIGCIDCTTPVAPGEDARAGRWRGQEQTECGIHFADGKPVRAGAA</sequence>
<gene>
    <name evidence="5" type="ORF">MNBD_ALPHA09-355</name>
</gene>
<protein>
    <submittedName>
        <fullName evidence="5">Phosphoadenylyl-sulfate reductase [thioredoxin]</fullName>
        <ecNumber evidence="5">1.8.4.8</ecNumber>
    </submittedName>
</protein>
<evidence type="ECO:0000313" key="5">
    <source>
        <dbReference type="EMBL" id="VAW12857.1"/>
    </source>
</evidence>
<evidence type="ECO:0000256" key="1">
    <source>
        <dbReference type="ARBA" id="ARBA00009732"/>
    </source>
</evidence>
<feature type="domain" description="Phosphoadenosine phosphosulphate reductase" evidence="4">
    <location>
        <begin position="41"/>
        <end position="209"/>
    </location>
</feature>
<dbReference type="PIRSF" id="PIRSF000857">
    <property type="entry name" value="PAPS_reductase"/>
    <property type="match status" value="1"/>
</dbReference>
<dbReference type="GO" id="GO:0005737">
    <property type="term" value="C:cytoplasm"/>
    <property type="evidence" value="ECO:0007669"/>
    <property type="project" value="TreeGrafter"/>
</dbReference>